<feature type="transmembrane region" description="Helical" evidence="1">
    <location>
        <begin position="109"/>
        <end position="131"/>
    </location>
</feature>
<evidence type="ECO:0000313" key="3">
    <source>
        <dbReference type="Proteomes" id="UP000290876"/>
    </source>
</evidence>
<keyword evidence="1" id="KW-0472">Membrane</keyword>
<reference evidence="2 3" key="1">
    <citation type="submission" date="2019-01" db="EMBL/GenBank/DDBJ databases">
        <authorList>
            <consortium name="Pathogen Informatics"/>
        </authorList>
    </citation>
    <scope>NUCLEOTIDE SEQUENCE [LARGE SCALE GENOMIC DNA]</scope>
    <source>
        <strain evidence="2 3">NCTC10184</strain>
    </source>
</reference>
<dbReference type="RefSeq" id="WP_129623193.1">
    <property type="nucleotide sequence ID" value="NZ_LR215043.1"/>
</dbReference>
<feature type="transmembrane region" description="Helical" evidence="1">
    <location>
        <begin position="21"/>
        <end position="40"/>
    </location>
</feature>
<dbReference type="KEGG" id="mcob:NCTC10184_00614"/>
<keyword evidence="3" id="KW-1185">Reference proteome</keyword>
<feature type="transmembrane region" description="Helical" evidence="1">
    <location>
        <begin position="52"/>
        <end position="73"/>
    </location>
</feature>
<evidence type="ECO:0000256" key="1">
    <source>
        <dbReference type="SAM" id="Phobius"/>
    </source>
</evidence>
<dbReference type="Proteomes" id="UP000290876">
    <property type="component" value="Chromosome"/>
</dbReference>
<keyword evidence="1" id="KW-1133">Transmembrane helix</keyword>
<name>A0A449BB00_9BACT</name>
<protein>
    <submittedName>
        <fullName evidence="2">Uncharacterized protein</fullName>
    </submittedName>
</protein>
<dbReference type="AlphaFoldDB" id="A0A449BB00"/>
<dbReference type="NCBIfam" id="NF046002">
    <property type="entry name" value="MAG3450_fam"/>
    <property type="match status" value="1"/>
</dbReference>
<sequence length="139" mass="15643">MSKNAKQPKQPTTYSYKALTSTLFFIIFIILPLTAIYITGTNDIGNNNLIKNFWIVFGCTYGIGLFAILLDFLLVKLKVLNARSFNFSVPMVVLFCFMTPTAYVSGFPLYARVIVVFVLVVIVTLLMNILITKIEAKKN</sequence>
<evidence type="ECO:0000313" key="2">
    <source>
        <dbReference type="EMBL" id="VEU78369.1"/>
    </source>
</evidence>
<organism evidence="2 3">
    <name type="scientific">Mycoplasmopsis columbinasalis</name>
    <dbReference type="NCBI Taxonomy" id="114880"/>
    <lineage>
        <taxon>Bacteria</taxon>
        <taxon>Bacillati</taxon>
        <taxon>Mycoplasmatota</taxon>
        <taxon>Mycoplasmoidales</taxon>
        <taxon>Metamycoplasmataceae</taxon>
        <taxon>Mycoplasmopsis</taxon>
    </lineage>
</organism>
<dbReference type="EMBL" id="LR215043">
    <property type="protein sequence ID" value="VEU78369.1"/>
    <property type="molecule type" value="Genomic_DNA"/>
</dbReference>
<keyword evidence="1" id="KW-0812">Transmembrane</keyword>
<feature type="transmembrane region" description="Helical" evidence="1">
    <location>
        <begin position="85"/>
        <end position="103"/>
    </location>
</feature>
<accession>A0A449BB00</accession>
<proteinExistence type="predicted"/>
<gene>
    <name evidence="2" type="ORF">NCTC10184_00614</name>
</gene>